<dbReference type="EMBL" id="OZ021739">
    <property type="protein sequence ID" value="CAK9321420.1"/>
    <property type="molecule type" value="Genomic_DNA"/>
</dbReference>
<organism evidence="1 2">
    <name type="scientific">Citrullus colocynthis</name>
    <name type="common">colocynth</name>
    <dbReference type="NCBI Taxonomy" id="252529"/>
    <lineage>
        <taxon>Eukaryota</taxon>
        <taxon>Viridiplantae</taxon>
        <taxon>Streptophyta</taxon>
        <taxon>Embryophyta</taxon>
        <taxon>Tracheophyta</taxon>
        <taxon>Spermatophyta</taxon>
        <taxon>Magnoliopsida</taxon>
        <taxon>eudicotyledons</taxon>
        <taxon>Gunneridae</taxon>
        <taxon>Pentapetalae</taxon>
        <taxon>rosids</taxon>
        <taxon>fabids</taxon>
        <taxon>Cucurbitales</taxon>
        <taxon>Cucurbitaceae</taxon>
        <taxon>Benincaseae</taxon>
        <taxon>Citrullus</taxon>
    </lineage>
</organism>
<evidence type="ECO:0000313" key="1">
    <source>
        <dbReference type="EMBL" id="CAK9321420.1"/>
    </source>
</evidence>
<proteinExistence type="predicted"/>
<accession>A0ABP0YLN5</accession>
<evidence type="ECO:0000313" key="2">
    <source>
        <dbReference type="Proteomes" id="UP001642487"/>
    </source>
</evidence>
<sequence>MYCVLGLWPSSCLNERINAVAATRFLEFPLPSSGNQKLSPSSWPRFHYCALSGAREEKEMEIRGFFKRGKMFC</sequence>
<gene>
    <name evidence="1" type="ORF">CITCOLO1_LOCUS13491</name>
</gene>
<keyword evidence="2" id="KW-1185">Reference proteome</keyword>
<protein>
    <submittedName>
        <fullName evidence="1">Uncharacterized protein</fullName>
    </submittedName>
</protein>
<dbReference type="Proteomes" id="UP001642487">
    <property type="component" value="Chromosome 5"/>
</dbReference>
<name>A0ABP0YLN5_9ROSI</name>
<reference evidence="1 2" key="1">
    <citation type="submission" date="2024-03" db="EMBL/GenBank/DDBJ databases">
        <authorList>
            <person name="Gkanogiannis A."/>
            <person name="Becerra Lopez-Lavalle L."/>
        </authorList>
    </citation>
    <scope>NUCLEOTIDE SEQUENCE [LARGE SCALE GENOMIC DNA]</scope>
</reference>